<organism evidence="15">
    <name type="scientific">Rhipicephalus appendiculatus</name>
    <name type="common">Brown ear tick</name>
    <dbReference type="NCBI Taxonomy" id="34631"/>
    <lineage>
        <taxon>Eukaryota</taxon>
        <taxon>Metazoa</taxon>
        <taxon>Ecdysozoa</taxon>
        <taxon>Arthropoda</taxon>
        <taxon>Chelicerata</taxon>
        <taxon>Arachnida</taxon>
        <taxon>Acari</taxon>
        <taxon>Parasitiformes</taxon>
        <taxon>Ixodida</taxon>
        <taxon>Ixodoidea</taxon>
        <taxon>Ixodidae</taxon>
        <taxon>Rhipicephalinae</taxon>
        <taxon>Rhipicephalus</taxon>
        <taxon>Rhipicephalus</taxon>
    </lineage>
</organism>
<keyword evidence="6" id="KW-0256">Endoplasmic reticulum</keyword>
<comment type="subcellular location">
    <subcellularLocation>
        <location evidence="2">Endoplasmic reticulum</location>
    </subcellularLocation>
</comment>
<evidence type="ECO:0000256" key="6">
    <source>
        <dbReference type="ARBA" id="ARBA00022824"/>
    </source>
</evidence>
<evidence type="ECO:0000313" key="15">
    <source>
        <dbReference type="EMBL" id="JAP83635.1"/>
    </source>
</evidence>
<keyword evidence="4" id="KW-0479">Metal-binding</keyword>
<evidence type="ECO:0000256" key="4">
    <source>
        <dbReference type="ARBA" id="ARBA00022723"/>
    </source>
</evidence>
<dbReference type="GO" id="GO:0031418">
    <property type="term" value="F:L-ascorbic acid binding"/>
    <property type="evidence" value="ECO:0007669"/>
    <property type="project" value="UniProtKB-KW"/>
</dbReference>
<dbReference type="Gene3D" id="2.60.120.620">
    <property type="entry name" value="q2cbj1_9rhob like domain"/>
    <property type="match status" value="1"/>
</dbReference>
<evidence type="ECO:0000256" key="2">
    <source>
        <dbReference type="ARBA" id="ARBA00004240"/>
    </source>
</evidence>
<keyword evidence="7" id="KW-0847">Vitamin C</keyword>
<reference evidence="15" key="1">
    <citation type="journal article" date="2016" name="Ticks Tick Borne Dis.">
        <title>De novo assembly and annotation of the salivary gland transcriptome of Rhipicephalus appendiculatus male and female ticks during blood feeding.</title>
        <authorList>
            <person name="de Castro M.H."/>
            <person name="de Klerk D."/>
            <person name="Pienaar R."/>
            <person name="Latif A.A."/>
            <person name="Rees D.J."/>
            <person name="Mans B.J."/>
        </authorList>
    </citation>
    <scope>NUCLEOTIDE SEQUENCE</scope>
    <source>
        <tissue evidence="15">Salivary glands</tissue>
    </source>
</reference>
<evidence type="ECO:0000256" key="11">
    <source>
        <dbReference type="ARBA" id="ARBA00023180"/>
    </source>
</evidence>
<dbReference type="InterPro" id="IPR044861">
    <property type="entry name" value="IPNS-like_FE2OG_OXY"/>
</dbReference>
<name>A0A131YYS6_RHIAP</name>
<keyword evidence="11" id="KW-0325">Glycoprotein</keyword>
<comment type="cofactor">
    <cofactor evidence="1">
        <name>L-ascorbate</name>
        <dbReference type="ChEBI" id="CHEBI:38290"/>
    </cofactor>
</comment>
<protein>
    <recommendedName>
        <fullName evidence="3">procollagen-lysine 5-dioxygenase</fullName>
        <ecNumber evidence="3">1.14.11.4</ecNumber>
    </recommendedName>
</protein>
<dbReference type="InterPro" id="IPR050757">
    <property type="entry name" value="Collagen_mod_GT25"/>
</dbReference>
<dbReference type="SUPFAM" id="SSF53448">
    <property type="entry name" value="Nucleotide-diphospho-sugar transferases"/>
    <property type="match status" value="1"/>
</dbReference>
<evidence type="ECO:0000256" key="8">
    <source>
        <dbReference type="ARBA" id="ARBA00022964"/>
    </source>
</evidence>
<dbReference type="GO" id="GO:0008475">
    <property type="term" value="F:procollagen-lysine 5-dioxygenase activity"/>
    <property type="evidence" value="ECO:0007669"/>
    <property type="project" value="UniProtKB-EC"/>
</dbReference>
<dbReference type="Gene3D" id="3.90.550.10">
    <property type="entry name" value="Spore Coat Polysaccharide Biosynthesis Protein SpsA, Chain A"/>
    <property type="match status" value="1"/>
</dbReference>
<dbReference type="EC" id="1.14.11.4" evidence="3"/>
<dbReference type="Pfam" id="PF25342">
    <property type="entry name" value="GT_PLOD"/>
    <property type="match status" value="1"/>
</dbReference>
<evidence type="ECO:0000256" key="9">
    <source>
        <dbReference type="ARBA" id="ARBA00023002"/>
    </source>
</evidence>
<sequence length="772" mass="88223">MAALRLVVIAFLATFSGHAVADEDSQGKTGFCNVAADSEGQGVACQHPVDANQRVKSVYVANDSESVKPGTHRLVIFTVASDETDGFKRFARSAKIYGLEPKILGMHEEWLGGDMAKGMGGGYKVRLLKKALEDYKEDGATIIMFVDSYDVVFSAGEDEILRKFYKFNSNVVFSAEGFCWPDRSLAEAYPQANGERFLNSGGFIGYAPQLYSIVSSSDLEDNADDQLFYTKIYLNEDLRKKWGIKLDHKAEIFQNLNGAVGDVELLGLDSEPYLHNSAYGTTPLVIHGNGPSKVTLNNLGNYLAKSWNDMAGCRVCYDTFSLSDKQDSELPKVLIGIFVEHPTPFLKEALHKVYNLNYPKEKIHLFVHNAEEFHGAEVTKFVEEDGPAYHSVKYLDVSEAKKEWHARNLALEECLKINCDYAFFVDSEAHLDNPDTLRLLIETNRTIVAPLLSRHKSLWSNFWGSLSADGYYARSHDYVSLVKRDRKGIWNVPFVNGAYLINGSLVKSREKFPSFINGLLDPDMAFCKNMRDKGIFMFMTNMDNYGHLINAETFDIRHKNPDFYEIYSNQKDWEQRYLHENYTKVLDPSYKVDMPCPDVYWFPVVSEIFCEHLIQIMENFGKWSSGTNEDERLAGGYENVPTRDIHMNQVGLEQHWLYFLREYIRPVQEKVFLGYFHDPPKAIMNFVVRYHPEEQYFLRPHHDSSTYTINIALNRPHIDYEGGGCHFLRYNCSVVDLKRGWTLMHPGRLTHYHEGLAVTKGTRYIMVSFVDP</sequence>
<dbReference type="GO" id="GO:0005783">
    <property type="term" value="C:endoplasmic reticulum"/>
    <property type="evidence" value="ECO:0007669"/>
    <property type="project" value="UniProtKB-SubCell"/>
</dbReference>
<keyword evidence="8 15" id="KW-0223">Dioxygenase</keyword>
<feature type="domain" description="Fe2OG dioxygenase" evidence="14">
    <location>
        <begin position="681"/>
        <end position="772"/>
    </location>
</feature>
<dbReference type="Pfam" id="PF03171">
    <property type="entry name" value="2OG-FeII_Oxy"/>
    <property type="match status" value="1"/>
</dbReference>
<evidence type="ECO:0000259" key="14">
    <source>
        <dbReference type="PROSITE" id="PS51471"/>
    </source>
</evidence>
<evidence type="ECO:0000256" key="1">
    <source>
        <dbReference type="ARBA" id="ARBA00001961"/>
    </source>
</evidence>
<evidence type="ECO:0000256" key="7">
    <source>
        <dbReference type="ARBA" id="ARBA00022896"/>
    </source>
</evidence>
<proteinExistence type="predicted"/>
<keyword evidence="10" id="KW-0408">Iron</keyword>
<feature type="chain" id="PRO_5007286353" description="procollagen-lysine 5-dioxygenase" evidence="13">
    <location>
        <begin position="22"/>
        <end position="772"/>
    </location>
</feature>
<dbReference type="AlphaFoldDB" id="A0A131YYS6"/>
<comment type="catalytic activity">
    <reaction evidence="12">
        <text>L-lysyl-[collagen] + 2-oxoglutarate + O2 = (5R)-5-hydroxy-L-lysyl-[collagen] + succinate + CO2</text>
        <dbReference type="Rhea" id="RHEA:16569"/>
        <dbReference type="Rhea" id="RHEA-COMP:12751"/>
        <dbReference type="Rhea" id="RHEA-COMP:12752"/>
        <dbReference type="ChEBI" id="CHEBI:15379"/>
        <dbReference type="ChEBI" id="CHEBI:16526"/>
        <dbReference type="ChEBI" id="CHEBI:16810"/>
        <dbReference type="ChEBI" id="CHEBI:29969"/>
        <dbReference type="ChEBI" id="CHEBI:30031"/>
        <dbReference type="ChEBI" id="CHEBI:133442"/>
        <dbReference type="EC" id="1.14.11.4"/>
    </reaction>
</comment>
<accession>A0A131YYS6</accession>
<dbReference type="InterPro" id="IPR029044">
    <property type="entry name" value="Nucleotide-diphossugar_trans"/>
</dbReference>
<keyword evidence="5 13" id="KW-0732">Signal</keyword>
<dbReference type="PROSITE" id="PS51471">
    <property type="entry name" value="FE2OG_OXY"/>
    <property type="match status" value="1"/>
</dbReference>
<evidence type="ECO:0000256" key="3">
    <source>
        <dbReference type="ARBA" id="ARBA00012264"/>
    </source>
</evidence>
<feature type="signal peptide" evidence="13">
    <location>
        <begin position="1"/>
        <end position="21"/>
    </location>
</feature>
<dbReference type="InterPro" id="IPR005123">
    <property type="entry name" value="Oxoglu/Fe-dep_dioxygenase_dom"/>
</dbReference>
<dbReference type="InterPro" id="IPR057589">
    <property type="entry name" value="GT_PLOD"/>
</dbReference>
<evidence type="ECO:0000256" key="12">
    <source>
        <dbReference type="ARBA" id="ARBA00047930"/>
    </source>
</evidence>
<evidence type="ECO:0000256" key="5">
    <source>
        <dbReference type="ARBA" id="ARBA00022729"/>
    </source>
</evidence>
<evidence type="ECO:0000256" key="13">
    <source>
        <dbReference type="SAM" id="SignalP"/>
    </source>
</evidence>
<keyword evidence="9" id="KW-0560">Oxidoreductase</keyword>
<dbReference type="EMBL" id="GEDV01004922">
    <property type="protein sequence ID" value="JAP83635.1"/>
    <property type="molecule type" value="Transcribed_RNA"/>
</dbReference>
<dbReference type="GO" id="GO:0005506">
    <property type="term" value="F:iron ion binding"/>
    <property type="evidence" value="ECO:0007669"/>
    <property type="project" value="InterPro"/>
</dbReference>
<dbReference type="SMART" id="SM00702">
    <property type="entry name" value="P4Hc"/>
    <property type="match status" value="1"/>
</dbReference>
<dbReference type="PANTHER" id="PTHR10730">
    <property type="entry name" value="PROCOLLAGEN-LYSINE,2-OXOGLUTARATE 5-DIOXYGENASE/GLYCOSYLTRANSFERASE 25 FAMILY MEMBER"/>
    <property type="match status" value="1"/>
</dbReference>
<dbReference type="InterPro" id="IPR006620">
    <property type="entry name" value="Pro_4_hyd_alph"/>
</dbReference>
<evidence type="ECO:0000256" key="10">
    <source>
        <dbReference type="ARBA" id="ARBA00023004"/>
    </source>
</evidence>
<dbReference type="PANTHER" id="PTHR10730:SF45">
    <property type="entry name" value="PROCOLLAGEN-LYSINE,2-OXOGLUTARATE 5-DIOXYGENASE"/>
    <property type="match status" value="1"/>
</dbReference>